<dbReference type="CDD" id="cd06558">
    <property type="entry name" value="crotonase-like"/>
    <property type="match status" value="1"/>
</dbReference>
<dbReference type="GO" id="GO:0006635">
    <property type="term" value="P:fatty acid beta-oxidation"/>
    <property type="evidence" value="ECO:0007669"/>
    <property type="project" value="TreeGrafter"/>
</dbReference>
<dbReference type="PANTHER" id="PTHR11941">
    <property type="entry name" value="ENOYL-COA HYDRATASE-RELATED"/>
    <property type="match status" value="1"/>
</dbReference>
<evidence type="ECO:0000313" key="3">
    <source>
        <dbReference type="EMBL" id="QJY48055.1"/>
    </source>
</evidence>
<accession>A0A6M6JL86</accession>
<dbReference type="Pfam" id="PF00378">
    <property type="entry name" value="ECH_1"/>
    <property type="match status" value="1"/>
</dbReference>
<comment type="similarity">
    <text evidence="1">Belongs to the enoyl-CoA hydratase/isomerase family.</text>
</comment>
<sequence length="269" mass="28573">MSDTATQPDTDTVLTERRGGVLVLTLNRPERLNAWNAGLERRYFSLLDEAEADPDVRVVVVTGAGRGFCAGADMDELDVLTGAGEAAAPVRTVPCHRPLLMRKPLIAAVNGAAAGLGFVQALYCDLRFTTPTAKFTSSFTRRGLIAEYGAAWLLPRLVGHSRAADLLLSARVVPGQEALAMGLVDRVVDPGELLDTAVAYGQDLADHCSPAAVAAVKAQLAAAAVSTFPEAVDEADRRMLQSFGHPDFAEGVTSYREKRPPAFTGLALR</sequence>
<keyword evidence="2 3" id="KW-0456">Lyase</keyword>
<proteinExistence type="inferred from homology"/>
<dbReference type="Gene3D" id="1.10.12.10">
    <property type="entry name" value="Lyase 2-enoyl-coa Hydratase, Chain A, domain 2"/>
    <property type="match status" value="1"/>
</dbReference>
<name>A0A6M6JL86_9PSEU</name>
<dbReference type="EC" id="4.2.1.17" evidence="3"/>
<dbReference type="InterPro" id="IPR001753">
    <property type="entry name" value="Enoyl-CoA_hydra/iso"/>
</dbReference>
<dbReference type="RefSeq" id="WP_172161366.1">
    <property type="nucleotide sequence ID" value="NZ_CP053564.1"/>
</dbReference>
<protein>
    <submittedName>
        <fullName evidence="3">Enoyl-CoA hydratase</fullName>
        <ecNumber evidence="3">4.2.1.17</ecNumber>
    </submittedName>
</protein>
<dbReference type="AlphaFoldDB" id="A0A6M6JL86"/>
<dbReference type="Proteomes" id="UP000505377">
    <property type="component" value="Chromosome"/>
</dbReference>
<reference evidence="3 4" key="1">
    <citation type="submission" date="2020-05" db="EMBL/GenBank/DDBJ databases">
        <authorList>
            <person name="Mo P."/>
        </authorList>
    </citation>
    <scope>NUCLEOTIDE SEQUENCE [LARGE SCALE GENOMIC DNA]</scope>
    <source>
        <strain evidence="3 4">Gen01</strain>
    </source>
</reference>
<dbReference type="PANTHER" id="PTHR11941:SF133">
    <property type="entry name" value="1,2-EPOXYPHENYLACETYL-COA ISOMERASE"/>
    <property type="match status" value="1"/>
</dbReference>
<dbReference type="EMBL" id="CP053564">
    <property type="protein sequence ID" value="QJY48055.1"/>
    <property type="molecule type" value="Genomic_DNA"/>
</dbReference>
<gene>
    <name evidence="3" type="ORF">HOP40_21495</name>
</gene>
<dbReference type="GO" id="GO:0004300">
    <property type="term" value="F:enoyl-CoA hydratase activity"/>
    <property type="evidence" value="ECO:0007669"/>
    <property type="project" value="UniProtKB-EC"/>
</dbReference>
<dbReference type="Gene3D" id="3.90.226.10">
    <property type="entry name" value="2-enoyl-CoA Hydratase, Chain A, domain 1"/>
    <property type="match status" value="1"/>
</dbReference>
<keyword evidence="4" id="KW-1185">Reference proteome</keyword>
<dbReference type="InterPro" id="IPR014748">
    <property type="entry name" value="Enoyl-CoA_hydra_C"/>
</dbReference>
<organism evidence="3 4">
    <name type="scientific">Pseudonocardia broussonetiae</name>
    <dbReference type="NCBI Taxonomy" id="2736640"/>
    <lineage>
        <taxon>Bacteria</taxon>
        <taxon>Bacillati</taxon>
        <taxon>Actinomycetota</taxon>
        <taxon>Actinomycetes</taxon>
        <taxon>Pseudonocardiales</taxon>
        <taxon>Pseudonocardiaceae</taxon>
        <taxon>Pseudonocardia</taxon>
    </lineage>
</organism>
<dbReference type="KEGG" id="pbro:HOP40_21495"/>
<evidence type="ECO:0000313" key="4">
    <source>
        <dbReference type="Proteomes" id="UP000505377"/>
    </source>
</evidence>
<dbReference type="SUPFAM" id="SSF52096">
    <property type="entry name" value="ClpP/crotonase"/>
    <property type="match status" value="1"/>
</dbReference>
<evidence type="ECO:0000256" key="1">
    <source>
        <dbReference type="ARBA" id="ARBA00005254"/>
    </source>
</evidence>
<evidence type="ECO:0000256" key="2">
    <source>
        <dbReference type="ARBA" id="ARBA00023239"/>
    </source>
</evidence>
<dbReference type="InterPro" id="IPR029045">
    <property type="entry name" value="ClpP/crotonase-like_dom_sf"/>
</dbReference>